<gene>
    <name evidence="2" type="ORF">HHI36_018462</name>
</gene>
<feature type="compositionally biased region" description="Low complexity" evidence="1">
    <location>
        <begin position="18"/>
        <end position="28"/>
    </location>
</feature>
<feature type="region of interest" description="Disordered" evidence="1">
    <location>
        <begin position="130"/>
        <end position="149"/>
    </location>
</feature>
<evidence type="ECO:0000313" key="2">
    <source>
        <dbReference type="EMBL" id="KAL3284304.1"/>
    </source>
</evidence>
<dbReference type="Proteomes" id="UP001516400">
    <property type="component" value="Unassembled WGS sequence"/>
</dbReference>
<evidence type="ECO:0000313" key="3">
    <source>
        <dbReference type="Proteomes" id="UP001516400"/>
    </source>
</evidence>
<reference evidence="2 3" key="1">
    <citation type="journal article" date="2021" name="BMC Biol.">
        <title>Horizontally acquired antibacterial genes associated with adaptive radiation of ladybird beetles.</title>
        <authorList>
            <person name="Li H.S."/>
            <person name="Tang X.F."/>
            <person name="Huang Y.H."/>
            <person name="Xu Z.Y."/>
            <person name="Chen M.L."/>
            <person name="Du X.Y."/>
            <person name="Qiu B.Y."/>
            <person name="Chen P.T."/>
            <person name="Zhang W."/>
            <person name="Slipinski A."/>
            <person name="Escalona H.E."/>
            <person name="Waterhouse R.M."/>
            <person name="Zwick A."/>
            <person name="Pang H."/>
        </authorList>
    </citation>
    <scope>NUCLEOTIDE SEQUENCE [LARGE SCALE GENOMIC DNA]</scope>
    <source>
        <strain evidence="2">SYSU2018</strain>
    </source>
</reference>
<accession>A0ABD2P0P4</accession>
<proteinExistence type="predicted"/>
<comment type="caution">
    <text evidence="2">The sequence shown here is derived from an EMBL/GenBank/DDBJ whole genome shotgun (WGS) entry which is preliminary data.</text>
</comment>
<evidence type="ECO:0000256" key="1">
    <source>
        <dbReference type="SAM" id="MobiDB-lite"/>
    </source>
</evidence>
<protein>
    <submittedName>
        <fullName evidence="2">Uncharacterized protein</fullName>
    </submittedName>
</protein>
<feature type="compositionally biased region" description="Basic and acidic residues" evidence="1">
    <location>
        <begin position="1"/>
        <end position="16"/>
    </location>
</feature>
<feature type="region of interest" description="Disordered" evidence="1">
    <location>
        <begin position="1"/>
        <end position="66"/>
    </location>
</feature>
<feature type="compositionally biased region" description="Low complexity" evidence="1">
    <location>
        <begin position="53"/>
        <end position="62"/>
    </location>
</feature>
<sequence>MSAELRRSKHLADKKNKNLSNVSSSSNKESLRSINKMDTAAVEDNTSTRKTAKSTSSRASRTGCEQLQKRHEQLQKQYELMDLKLALKLVEFQGENDGISDRSSEIRVESGSVNESCGPDVNKWVKGDTPWGLADKQQDHNSNKSVEQNLPVTKSNSIKKGSSSSLNRSFSSCENSISPVFTPRLAKLRWRHFRLAEIYLSIYKFQQLMWLLK</sequence>
<organism evidence="2 3">
    <name type="scientific">Cryptolaemus montrouzieri</name>
    <dbReference type="NCBI Taxonomy" id="559131"/>
    <lineage>
        <taxon>Eukaryota</taxon>
        <taxon>Metazoa</taxon>
        <taxon>Ecdysozoa</taxon>
        <taxon>Arthropoda</taxon>
        <taxon>Hexapoda</taxon>
        <taxon>Insecta</taxon>
        <taxon>Pterygota</taxon>
        <taxon>Neoptera</taxon>
        <taxon>Endopterygota</taxon>
        <taxon>Coleoptera</taxon>
        <taxon>Polyphaga</taxon>
        <taxon>Cucujiformia</taxon>
        <taxon>Coccinelloidea</taxon>
        <taxon>Coccinellidae</taxon>
        <taxon>Scymninae</taxon>
        <taxon>Scymnini</taxon>
        <taxon>Cryptolaemus</taxon>
    </lineage>
</organism>
<dbReference type="EMBL" id="JABFTP020000165">
    <property type="protein sequence ID" value="KAL3284304.1"/>
    <property type="molecule type" value="Genomic_DNA"/>
</dbReference>
<name>A0ABD2P0P4_9CUCU</name>
<keyword evidence="3" id="KW-1185">Reference proteome</keyword>
<dbReference type="AlphaFoldDB" id="A0ABD2P0P4"/>